<dbReference type="Gene3D" id="3.40.390.10">
    <property type="entry name" value="Collagenase (Catalytic Domain)"/>
    <property type="match status" value="1"/>
</dbReference>
<evidence type="ECO:0000256" key="5">
    <source>
        <dbReference type="ARBA" id="ARBA00022833"/>
    </source>
</evidence>
<dbReference type="InParanoid" id="A0A3Q1K745"/>
<dbReference type="Pfam" id="PF01400">
    <property type="entry name" value="Astacin"/>
    <property type="match status" value="1"/>
</dbReference>
<dbReference type="STRING" id="64144.ENSATEP00000028311"/>
<evidence type="ECO:0000256" key="7">
    <source>
        <dbReference type="ARBA" id="ARBA00023145"/>
    </source>
</evidence>
<dbReference type="InterPro" id="IPR024079">
    <property type="entry name" value="MetalloPept_cat_dom_sf"/>
</dbReference>
<dbReference type="GO" id="GO:0006508">
    <property type="term" value="P:proteolysis"/>
    <property type="evidence" value="ECO:0007669"/>
    <property type="project" value="UniProtKB-KW"/>
</dbReference>
<dbReference type="GO" id="GO:0004222">
    <property type="term" value="F:metalloendopeptidase activity"/>
    <property type="evidence" value="ECO:0007669"/>
    <property type="project" value="UniProtKB-UniRule"/>
</dbReference>
<keyword evidence="2 12" id="KW-0479">Metal-binding</keyword>
<reference evidence="15" key="1">
    <citation type="submission" date="2021-04" db="EMBL/GenBank/DDBJ databases">
        <authorList>
            <consortium name="Wellcome Sanger Institute Data Sharing"/>
        </authorList>
    </citation>
    <scope>NUCLEOTIDE SEQUENCE [LARGE SCALE GENOMIC DNA]</scope>
</reference>
<dbReference type="InterPro" id="IPR001506">
    <property type="entry name" value="Peptidase_M12A"/>
</dbReference>
<keyword evidence="6 12" id="KW-0482">Metalloprotease</keyword>
<feature type="domain" description="Peptidase M12A" evidence="14">
    <location>
        <begin position="81"/>
        <end position="279"/>
    </location>
</feature>
<organism evidence="15 16">
    <name type="scientific">Anabas testudineus</name>
    <name type="common">Climbing perch</name>
    <name type="synonym">Anthias testudineus</name>
    <dbReference type="NCBI Taxonomy" id="64144"/>
    <lineage>
        <taxon>Eukaryota</taxon>
        <taxon>Metazoa</taxon>
        <taxon>Chordata</taxon>
        <taxon>Craniata</taxon>
        <taxon>Vertebrata</taxon>
        <taxon>Euteleostomi</taxon>
        <taxon>Actinopterygii</taxon>
        <taxon>Neopterygii</taxon>
        <taxon>Teleostei</taxon>
        <taxon>Neoteleostei</taxon>
        <taxon>Acanthomorphata</taxon>
        <taxon>Anabantaria</taxon>
        <taxon>Anabantiformes</taxon>
        <taxon>Anabantoidei</taxon>
        <taxon>Anabantidae</taxon>
        <taxon>Anabas</taxon>
    </lineage>
</organism>
<evidence type="ECO:0000256" key="1">
    <source>
        <dbReference type="ARBA" id="ARBA00022670"/>
    </source>
</evidence>
<evidence type="ECO:0000256" key="9">
    <source>
        <dbReference type="ARBA" id="ARBA00023180"/>
    </source>
</evidence>
<evidence type="ECO:0000256" key="12">
    <source>
        <dbReference type="PROSITE-ProRule" id="PRU01211"/>
    </source>
</evidence>
<evidence type="ECO:0000256" key="2">
    <source>
        <dbReference type="ARBA" id="ARBA00022723"/>
    </source>
</evidence>
<keyword evidence="10" id="KW-0968">Cytoplasmic vesicle</keyword>
<evidence type="ECO:0000313" key="16">
    <source>
        <dbReference type="Proteomes" id="UP000265040"/>
    </source>
</evidence>
<comment type="cofactor">
    <cofactor evidence="12 13">
        <name>Zn(2+)</name>
        <dbReference type="ChEBI" id="CHEBI:29105"/>
    </cofactor>
    <text evidence="12 13">Binds 1 zinc ion per subunit.</text>
</comment>
<keyword evidence="8" id="KW-1015">Disulfide bond</keyword>
<dbReference type="PRINTS" id="PR00480">
    <property type="entry name" value="ASTACIN"/>
</dbReference>
<dbReference type="FunFam" id="3.40.390.10:FF:000040">
    <property type="entry name" value="Metalloendopeptidase"/>
    <property type="match status" value="1"/>
</dbReference>
<feature type="binding site" evidence="12">
    <location>
        <position position="178"/>
    </location>
    <ligand>
        <name>Zn(2+)</name>
        <dbReference type="ChEBI" id="CHEBI:29105"/>
        <note>catalytic</note>
    </ligand>
</feature>
<feature type="binding site" evidence="12">
    <location>
        <position position="182"/>
    </location>
    <ligand>
        <name>Zn(2+)</name>
        <dbReference type="ChEBI" id="CHEBI:29105"/>
        <note>catalytic</note>
    </ligand>
</feature>
<name>A0A3Q1K745_ANATE</name>
<evidence type="ECO:0000256" key="11">
    <source>
        <dbReference type="ARBA" id="ARBA00024324"/>
    </source>
</evidence>
<reference evidence="15" key="3">
    <citation type="submission" date="2025-09" db="UniProtKB">
        <authorList>
            <consortium name="Ensembl"/>
        </authorList>
    </citation>
    <scope>IDENTIFICATION</scope>
</reference>
<keyword evidence="16" id="KW-1185">Reference proteome</keyword>
<dbReference type="OrthoDB" id="291007at2759"/>
<dbReference type="GO" id="GO:0008270">
    <property type="term" value="F:zinc ion binding"/>
    <property type="evidence" value="ECO:0007669"/>
    <property type="project" value="UniProtKB-UniRule"/>
</dbReference>
<evidence type="ECO:0000256" key="6">
    <source>
        <dbReference type="ARBA" id="ARBA00023049"/>
    </source>
</evidence>
<dbReference type="AlphaFoldDB" id="A0A3Q1K745"/>
<comment type="subcellular location">
    <subcellularLocation>
        <location evidence="11">Zymogen granule</location>
    </subcellularLocation>
</comment>
<evidence type="ECO:0000256" key="8">
    <source>
        <dbReference type="ARBA" id="ARBA00023157"/>
    </source>
</evidence>
<keyword evidence="1 12" id="KW-0645">Protease</keyword>
<accession>A0A3Q1K745</accession>
<dbReference type="EC" id="3.4.24.-" evidence="13"/>
<keyword evidence="9" id="KW-0325">Glycoprotein</keyword>
<reference evidence="15" key="2">
    <citation type="submission" date="2025-08" db="UniProtKB">
        <authorList>
            <consortium name="Ensembl"/>
        </authorList>
    </citation>
    <scope>IDENTIFICATION</scope>
</reference>
<dbReference type="Ensembl" id="ENSATET00000028751.3">
    <property type="protein sequence ID" value="ENSATEP00000028311.2"/>
    <property type="gene ID" value="ENSATEG00000019544.3"/>
</dbReference>
<comment type="caution">
    <text evidence="12">Lacks conserved residue(s) required for the propagation of feature annotation.</text>
</comment>
<sequence>MCIFCCRLQVNTYSLGKFSQLEVTDHFCSSQFCMLIIYMLTSYLSLSSDENLGASEIIARANANITKFLTHGDIMPSMKRNADPCTAKGCKWPKTGPYVYVPIKISSDFTTEESDVIIRALVSFHESTCIRFVWRNDQEDYIHFFSDDGCWSYLGRQGKEQQVSLEKNGCVYTSTVQHEVLHALGFHHEQDRSDRDEYVNIHFENIEPKEESNFEKVQTNNLGTPYDFNSVMQYSNYAFSKNGLPTITAKSNPNLPLGCATHISSNDIARVNRLYQCCK</sequence>
<dbReference type="PANTHER" id="PTHR10127:SF899">
    <property type="entry name" value="ASTACIN-LIKE METALLOENDOPEPTIDASE-RELATED"/>
    <property type="match status" value="1"/>
</dbReference>
<evidence type="ECO:0000256" key="3">
    <source>
        <dbReference type="ARBA" id="ARBA00022729"/>
    </source>
</evidence>
<dbReference type="SUPFAM" id="SSF55486">
    <property type="entry name" value="Metalloproteases ('zincins'), catalytic domain"/>
    <property type="match status" value="1"/>
</dbReference>
<evidence type="ECO:0000256" key="13">
    <source>
        <dbReference type="RuleBase" id="RU361183"/>
    </source>
</evidence>
<evidence type="ECO:0000313" key="15">
    <source>
        <dbReference type="Ensembl" id="ENSATEP00000028311.2"/>
    </source>
</evidence>
<keyword evidence="7" id="KW-0865">Zymogen</keyword>
<evidence type="ECO:0000256" key="10">
    <source>
        <dbReference type="ARBA" id="ARBA00023329"/>
    </source>
</evidence>
<feature type="active site" evidence="12">
    <location>
        <position position="179"/>
    </location>
</feature>
<dbReference type="GO" id="GO:0042588">
    <property type="term" value="C:zymogen granule"/>
    <property type="evidence" value="ECO:0007669"/>
    <property type="project" value="UniProtKB-SubCell"/>
</dbReference>
<keyword evidence="4 12" id="KW-0378">Hydrolase</keyword>
<dbReference type="PROSITE" id="PS51864">
    <property type="entry name" value="ASTACIN"/>
    <property type="match status" value="1"/>
</dbReference>
<feature type="binding site" evidence="12">
    <location>
        <position position="188"/>
    </location>
    <ligand>
        <name>Zn(2+)</name>
        <dbReference type="ChEBI" id="CHEBI:29105"/>
        <note>catalytic</note>
    </ligand>
</feature>
<dbReference type="SMART" id="SM00235">
    <property type="entry name" value="ZnMc"/>
    <property type="match status" value="1"/>
</dbReference>
<keyword evidence="3" id="KW-0732">Signal</keyword>
<dbReference type="PANTHER" id="PTHR10127">
    <property type="entry name" value="DISCOIDIN, CUB, EGF, LAMININ , AND ZINC METALLOPROTEASE DOMAIN CONTAINING"/>
    <property type="match status" value="1"/>
</dbReference>
<dbReference type="InterPro" id="IPR006026">
    <property type="entry name" value="Peptidase_Metallo"/>
</dbReference>
<protein>
    <recommendedName>
        <fullName evidence="13">Metalloendopeptidase</fullName>
        <ecNumber evidence="13">3.4.24.-</ecNumber>
    </recommendedName>
</protein>
<dbReference type="Proteomes" id="UP000265040">
    <property type="component" value="Chromosome 13"/>
</dbReference>
<evidence type="ECO:0000256" key="4">
    <source>
        <dbReference type="ARBA" id="ARBA00022801"/>
    </source>
</evidence>
<keyword evidence="5 12" id="KW-0862">Zinc</keyword>
<dbReference type="GeneTree" id="ENSGT00940000163716"/>
<evidence type="ECO:0000259" key="14">
    <source>
        <dbReference type="PROSITE" id="PS51864"/>
    </source>
</evidence>
<proteinExistence type="predicted"/>